<dbReference type="EMBL" id="CWJL01000001">
    <property type="protein sequence ID" value="CRY63057.1"/>
    <property type="molecule type" value="Genomic_DNA"/>
</dbReference>
<dbReference type="InterPro" id="IPR018270">
    <property type="entry name" value="C_nuclsd_transpt_met_bac"/>
</dbReference>
<comment type="similarity">
    <text evidence="2 7">Belongs to the concentrative nucleoside transporter (CNT) (TC 2.A.41) family.</text>
</comment>
<keyword evidence="5 7" id="KW-1133">Transmembrane helix</keyword>
<dbReference type="GO" id="GO:0005337">
    <property type="term" value="F:nucleoside transmembrane transporter activity"/>
    <property type="evidence" value="ECO:0007669"/>
    <property type="project" value="InterPro"/>
</dbReference>
<evidence type="ECO:0000313" key="13">
    <source>
        <dbReference type="Proteomes" id="UP000044625"/>
    </source>
</evidence>
<dbReference type="InterPro" id="IPR011657">
    <property type="entry name" value="CNT_C_dom"/>
</dbReference>
<evidence type="ECO:0000313" key="12">
    <source>
        <dbReference type="EMBL" id="CRY63057.1"/>
    </source>
</evidence>
<evidence type="ECO:0000313" key="14">
    <source>
        <dbReference type="Proteomes" id="UP000045840"/>
    </source>
</evidence>
<dbReference type="NCBIfam" id="TIGR00804">
    <property type="entry name" value="nupC"/>
    <property type="match status" value="1"/>
</dbReference>
<comment type="subcellular location">
    <subcellularLocation>
        <location evidence="1">Cell membrane</location>
        <topology evidence="1">Multi-pass membrane protein</topology>
    </subcellularLocation>
</comment>
<dbReference type="STRING" id="1288385.ERS137968_00066"/>
<reference evidence="11" key="2">
    <citation type="submission" date="2015-03" db="EMBL/GenBank/DDBJ databases">
        <authorList>
            <person name="Murphy D."/>
        </authorList>
    </citation>
    <scope>NUCLEOTIDE SEQUENCE [LARGE SCALE GENOMIC DNA]</scope>
    <source>
        <strain evidence="11">A125KOH2</strain>
    </source>
</reference>
<sequence>MLMSLVGMAVLILIAVLLSSNFRAINIRTVVGAFILQVVIGALVLYVPIGRRILGGMSEGVANVIAYGNEGISFIFGGLVSDKMFEVFGSGGFVFALRVLPVIVFFSSLIAVLYYLGVMQIVIKVLGGGLQKLLGTSRTESLSATANIFVGQTEAPLVVRPYIATMTQSELFAIMCGGLASVAGSVLAGYAQMGVPLEYLIAASFMAAPGGLLFAKLMVPETEQTHDNVDATTLIAENERPANVIDAAASGAASGMQLALNVGAMLLAFIALIALVNGILGGIGGWFDYPQLSLELILGWVFSPIAYLIGVPWSEAMVAGSFIGQKIIVNEFVAFMNFGQYLQADELVKAAGLQVLSEHTKAIISFALCGFANLSSVAILLGGLGSMAPNRRHDIARFGLKAVAAGTLSNLMSATIAGFFLAL</sequence>
<keyword evidence="13" id="KW-1185">Reference proteome</keyword>
<name>A0A0T9NUZ9_9GAMM</name>
<feature type="transmembrane region" description="Helical" evidence="7">
    <location>
        <begin position="292"/>
        <end position="311"/>
    </location>
</feature>
<organism evidence="11 14">
    <name type="scientific">Yersinia pekkanenii</name>
    <dbReference type="NCBI Taxonomy" id="1288385"/>
    <lineage>
        <taxon>Bacteria</taxon>
        <taxon>Pseudomonadati</taxon>
        <taxon>Pseudomonadota</taxon>
        <taxon>Gammaproteobacteria</taxon>
        <taxon>Enterobacterales</taxon>
        <taxon>Yersiniaceae</taxon>
        <taxon>Yersinia</taxon>
    </lineage>
</organism>
<feature type="domain" description="Nucleoside transporter/FeoB GTPase Gate" evidence="10">
    <location>
        <begin position="96"/>
        <end position="194"/>
    </location>
</feature>
<feature type="transmembrane region" description="Helical" evidence="7">
    <location>
        <begin position="258"/>
        <end position="280"/>
    </location>
</feature>
<dbReference type="PANTHER" id="PTHR10590:SF4">
    <property type="entry name" value="SOLUTE CARRIER FAMILY 28 MEMBER 3"/>
    <property type="match status" value="1"/>
</dbReference>
<feature type="transmembrane region" description="Helical" evidence="7">
    <location>
        <begin position="93"/>
        <end position="116"/>
    </location>
</feature>
<dbReference type="InterPro" id="IPR008276">
    <property type="entry name" value="C_nuclsd_transpt"/>
</dbReference>
<gene>
    <name evidence="11" type="primary">nupC2_2</name>
    <name evidence="12" type="synonym">nupC2_1</name>
    <name evidence="11" type="ORF">ERS008529_00920</name>
    <name evidence="12" type="ORF">ERS137968_00066</name>
</gene>
<dbReference type="OrthoDB" id="9766455at2"/>
<dbReference type="InterPro" id="IPR011642">
    <property type="entry name" value="Gate_dom"/>
</dbReference>
<keyword evidence="6 7" id="KW-0472">Membrane</keyword>
<feature type="transmembrane region" description="Helical" evidence="7">
    <location>
        <begin position="398"/>
        <end position="422"/>
    </location>
</feature>
<feature type="domain" description="Concentrative nucleoside transporter C-terminal" evidence="9">
    <location>
        <begin position="199"/>
        <end position="418"/>
    </location>
</feature>
<dbReference type="EMBL" id="CQAZ01000006">
    <property type="protein sequence ID" value="CNH31567.1"/>
    <property type="molecule type" value="Genomic_DNA"/>
</dbReference>
<keyword evidence="4 7" id="KW-0812">Transmembrane</keyword>
<evidence type="ECO:0000259" key="8">
    <source>
        <dbReference type="Pfam" id="PF01773"/>
    </source>
</evidence>
<reference evidence="12 13" key="1">
    <citation type="submission" date="2015-03" db="EMBL/GenBank/DDBJ databases">
        <authorList>
            <consortium name="Pathogen Informatics"/>
            <person name="Murphy D."/>
        </authorList>
    </citation>
    <scope>NUCLEOTIDE SEQUENCE [LARGE SCALE GENOMIC DNA]</scope>
    <source>
        <strain evidence="13">type strain: CIP110230</strain>
        <strain evidence="12">Type strain: CIP110230</strain>
    </source>
</reference>
<dbReference type="InterPro" id="IPR002668">
    <property type="entry name" value="CNT_N_dom"/>
</dbReference>
<dbReference type="GO" id="GO:0005886">
    <property type="term" value="C:plasma membrane"/>
    <property type="evidence" value="ECO:0007669"/>
    <property type="project" value="UniProtKB-SubCell"/>
</dbReference>
<accession>A0A0T9NUZ9</accession>
<evidence type="ECO:0000313" key="11">
    <source>
        <dbReference type="EMBL" id="CNH31567.1"/>
    </source>
</evidence>
<evidence type="ECO:0000259" key="10">
    <source>
        <dbReference type="Pfam" id="PF07670"/>
    </source>
</evidence>
<protein>
    <recommendedName>
        <fullName evidence="7">Nucleoside permease</fullName>
    </recommendedName>
</protein>
<dbReference type="GO" id="GO:0015293">
    <property type="term" value="F:symporter activity"/>
    <property type="evidence" value="ECO:0007669"/>
    <property type="project" value="TreeGrafter"/>
</dbReference>
<feature type="transmembrane region" description="Helical" evidence="7">
    <location>
        <begin position="29"/>
        <end position="49"/>
    </location>
</feature>
<evidence type="ECO:0000256" key="3">
    <source>
        <dbReference type="ARBA" id="ARBA00022475"/>
    </source>
</evidence>
<evidence type="ECO:0000256" key="4">
    <source>
        <dbReference type="ARBA" id="ARBA00022692"/>
    </source>
</evidence>
<feature type="transmembrane region" description="Helical" evidence="7">
    <location>
        <begin position="199"/>
        <end position="219"/>
    </location>
</feature>
<keyword evidence="3" id="KW-1003">Cell membrane</keyword>
<evidence type="ECO:0000256" key="1">
    <source>
        <dbReference type="ARBA" id="ARBA00004651"/>
    </source>
</evidence>
<dbReference type="Pfam" id="PF07662">
    <property type="entry name" value="Nucleos_tra2_C"/>
    <property type="match status" value="1"/>
</dbReference>
<dbReference type="Proteomes" id="UP000044625">
    <property type="component" value="Unassembled WGS sequence"/>
</dbReference>
<feature type="domain" description="Concentrative nucleoside transporter N-terminal" evidence="8">
    <location>
        <begin position="6"/>
        <end position="79"/>
    </location>
</feature>
<evidence type="ECO:0000256" key="5">
    <source>
        <dbReference type="ARBA" id="ARBA00022989"/>
    </source>
</evidence>
<feature type="transmembrane region" description="Helical" evidence="7">
    <location>
        <begin position="362"/>
        <end position="386"/>
    </location>
</feature>
<dbReference type="AlphaFoldDB" id="A0A0T9NUZ9"/>
<evidence type="ECO:0000259" key="9">
    <source>
        <dbReference type="Pfam" id="PF07662"/>
    </source>
</evidence>
<dbReference type="Pfam" id="PF07670">
    <property type="entry name" value="Gate"/>
    <property type="match status" value="1"/>
</dbReference>
<dbReference type="RefSeq" id="WP_082170685.1">
    <property type="nucleotide sequence ID" value="NZ_CAWMMU010000001.1"/>
</dbReference>
<evidence type="ECO:0000256" key="6">
    <source>
        <dbReference type="ARBA" id="ARBA00023136"/>
    </source>
</evidence>
<evidence type="ECO:0000256" key="7">
    <source>
        <dbReference type="RuleBase" id="RU362018"/>
    </source>
</evidence>
<reference evidence="14" key="3">
    <citation type="submission" date="2015-03" db="EMBL/GenBank/DDBJ databases">
        <authorList>
            <consortium name="Pathogen Informatics"/>
        </authorList>
    </citation>
    <scope>NUCLEOTIDE SEQUENCE [LARGE SCALE GENOMIC DNA]</scope>
    <source>
        <strain evidence="14">A125KOH2</strain>
    </source>
</reference>
<keyword evidence="7" id="KW-0813">Transport</keyword>
<proteinExistence type="inferred from homology"/>
<feature type="transmembrane region" description="Helical" evidence="7">
    <location>
        <begin position="61"/>
        <end position="81"/>
    </location>
</feature>
<evidence type="ECO:0000256" key="2">
    <source>
        <dbReference type="ARBA" id="ARBA00009033"/>
    </source>
</evidence>
<dbReference type="Proteomes" id="UP000045840">
    <property type="component" value="Unassembled WGS sequence"/>
</dbReference>
<dbReference type="Pfam" id="PF01773">
    <property type="entry name" value="Nucleos_tra2_N"/>
    <property type="match status" value="1"/>
</dbReference>
<feature type="transmembrane region" description="Helical" evidence="7">
    <location>
        <begin position="171"/>
        <end position="193"/>
    </location>
</feature>
<dbReference type="PANTHER" id="PTHR10590">
    <property type="entry name" value="SODIUM/NUCLEOSIDE COTRANSPORTER"/>
    <property type="match status" value="1"/>
</dbReference>